<keyword evidence="7" id="KW-1185">Reference proteome</keyword>
<keyword evidence="4" id="KW-0732">Signal</keyword>
<keyword evidence="3" id="KW-0378">Hydrolase</keyword>
<dbReference type="AlphaFoldDB" id="A0AAD7TNG7"/>
<evidence type="ECO:0000256" key="3">
    <source>
        <dbReference type="RuleBase" id="RU000454"/>
    </source>
</evidence>
<evidence type="ECO:0000256" key="2">
    <source>
        <dbReference type="ARBA" id="ARBA00022750"/>
    </source>
</evidence>
<dbReference type="GO" id="GO:0004190">
    <property type="term" value="F:aspartic-type endopeptidase activity"/>
    <property type="evidence" value="ECO:0007669"/>
    <property type="project" value="UniProtKB-KW"/>
</dbReference>
<organism evidence="6 7">
    <name type="scientific">Trametes cubensis</name>
    <dbReference type="NCBI Taxonomy" id="1111947"/>
    <lineage>
        <taxon>Eukaryota</taxon>
        <taxon>Fungi</taxon>
        <taxon>Dikarya</taxon>
        <taxon>Basidiomycota</taxon>
        <taxon>Agaricomycotina</taxon>
        <taxon>Agaricomycetes</taxon>
        <taxon>Polyporales</taxon>
        <taxon>Polyporaceae</taxon>
        <taxon>Trametes</taxon>
    </lineage>
</organism>
<dbReference type="GO" id="GO:0006508">
    <property type="term" value="P:proteolysis"/>
    <property type="evidence" value="ECO:0007669"/>
    <property type="project" value="UniProtKB-KW"/>
</dbReference>
<dbReference type="EMBL" id="JAPEVG010000339">
    <property type="protein sequence ID" value="KAJ8468406.1"/>
    <property type="molecule type" value="Genomic_DNA"/>
</dbReference>
<dbReference type="InterPro" id="IPR001969">
    <property type="entry name" value="Aspartic_peptidase_AS"/>
</dbReference>
<dbReference type="PROSITE" id="PS51767">
    <property type="entry name" value="PEPTIDASE_A1"/>
    <property type="match status" value="1"/>
</dbReference>
<dbReference type="SUPFAM" id="SSF50630">
    <property type="entry name" value="Acid proteases"/>
    <property type="match status" value="1"/>
</dbReference>
<evidence type="ECO:0000256" key="4">
    <source>
        <dbReference type="SAM" id="SignalP"/>
    </source>
</evidence>
<dbReference type="PANTHER" id="PTHR47966:SF51">
    <property type="entry name" value="BETA-SITE APP-CLEAVING ENZYME, ISOFORM A-RELATED"/>
    <property type="match status" value="1"/>
</dbReference>
<evidence type="ECO:0000259" key="5">
    <source>
        <dbReference type="PROSITE" id="PS51767"/>
    </source>
</evidence>
<gene>
    <name evidence="6" type="ORF">ONZ51_g9666</name>
</gene>
<evidence type="ECO:0000313" key="6">
    <source>
        <dbReference type="EMBL" id="KAJ8468406.1"/>
    </source>
</evidence>
<feature type="chain" id="PRO_5041907124" description="Peptidase A1 domain-containing protein" evidence="4">
    <location>
        <begin position="28"/>
        <end position="414"/>
    </location>
</feature>
<feature type="domain" description="Peptidase A1" evidence="5">
    <location>
        <begin position="99"/>
        <end position="404"/>
    </location>
</feature>
<evidence type="ECO:0000256" key="1">
    <source>
        <dbReference type="ARBA" id="ARBA00007447"/>
    </source>
</evidence>
<dbReference type="Proteomes" id="UP001215151">
    <property type="component" value="Unassembled WGS sequence"/>
</dbReference>
<dbReference type="PROSITE" id="PS00141">
    <property type="entry name" value="ASP_PROTEASE"/>
    <property type="match status" value="1"/>
</dbReference>
<dbReference type="CDD" id="cd05471">
    <property type="entry name" value="pepsin_like"/>
    <property type="match status" value="1"/>
</dbReference>
<keyword evidence="3" id="KW-0645">Protease</keyword>
<reference evidence="6" key="1">
    <citation type="submission" date="2022-11" db="EMBL/GenBank/DDBJ databases">
        <title>Genome Sequence of Cubamyces cubensis.</title>
        <authorList>
            <person name="Buettner E."/>
        </authorList>
    </citation>
    <scope>NUCLEOTIDE SEQUENCE</scope>
    <source>
        <strain evidence="6">MPL-01</strain>
    </source>
</reference>
<feature type="signal peptide" evidence="4">
    <location>
        <begin position="1"/>
        <end position="27"/>
    </location>
</feature>
<dbReference type="InterPro" id="IPR033121">
    <property type="entry name" value="PEPTIDASE_A1"/>
</dbReference>
<evidence type="ECO:0000313" key="7">
    <source>
        <dbReference type="Proteomes" id="UP001215151"/>
    </source>
</evidence>
<sequence>MTPSESSIFRASSLLLVLFHVITAVNAIPASATTTDDNPITLPVAKRFNFTGSTKILQHDQARARHLLTQGAARLGTGTLLSPSPAGSDIPAENQLVQYVASVRIGTPSTTYELVVDTGSSNTWVGAGQTYIQTSTTQQTRDQVSLTYGSGEYMSGVEFTDIINMGVAGLGLTVSTVSSGPTGLTIGTLNPDTTTSIPTVTDNLFSQSYIEDDIVSIYFQPTQANNVVNGVLSFGDTYIWGIVGAINYAPITSTKPSSTYWGINQGLRTRTPLIESPPTDVLNTYIGLVGAEFDETTNFFRITPAQYNSLQSLFFTINNVIYEFTANAQIWPQHVPTDTRRFCFRTFAQRNLNSAIGGTSDYVYLILGDIGWNSGTGMDFINGMTFIERYYMVFDTGNHRVGIANTPNTRATTN</sequence>
<accession>A0AAD7TNG7</accession>
<dbReference type="PRINTS" id="PR00792">
    <property type="entry name" value="PEPSIN"/>
</dbReference>
<dbReference type="InterPro" id="IPR034164">
    <property type="entry name" value="Pepsin-like_dom"/>
</dbReference>
<dbReference type="PANTHER" id="PTHR47966">
    <property type="entry name" value="BETA-SITE APP-CLEAVING ENZYME, ISOFORM A-RELATED"/>
    <property type="match status" value="1"/>
</dbReference>
<dbReference type="Gene3D" id="2.40.70.10">
    <property type="entry name" value="Acid Proteases"/>
    <property type="match status" value="2"/>
</dbReference>
<protein>
    <recommendedName>
        <fullName evidence="5">Peptidase A1 domain-containing protein</fullName>
    </recommendedName>
</protein>
<comment type="similarity">
    <text evidence="1 3">Belongs to the peptidase A1 family.</text>
</comment>
<name>A0AAD7TNG7_9APHY</name>
<comment type="caution">
    <text evidence="6">The sequence shown here is derived from an EMBL/GenBank/DDBJ whole genome shotgun (WGS) entry which is preliminary data.</text>
</comment>
<dbReference type="Pfam" id="PF00026">
    <property type="entry name" value="Asp"/>
    <property type="match status" value="2"/>
</dbReference>
<dbReference type="InterPro" id="IPR021109">
    <property type="entry name" value="Peptidase_aspartic_dom_sf"/>
</dbReference>
<dbReference type="InterPro" id="IPR001461">
    <property type="entry name" value="Aspartic_peptidase_A1"/>
</dbReference>
<proteinExistence type="inferred from homology"/>
<keyword evidence="2 3" id="KW-0064">Aspartyl protease</keyword>